<dbReference type="SUPFAM" id="SSF53850">
    <property type="entry name" value="Periplasmic binding protein-like II"/>
    <property type="match status" value="1"/>
</dbReference>
<evidence type="ECO:0000313" key="3">
    <source>
        <dbReference type="EMBL" id="MBD2775650.1"/>
    </source>
</evidence>
<dbReference type="GO" id="GO:0043190">
    <property type="term" value="C:ATP-binding cassette (ABC) transporter complex"/>
    <property type="evidence" value="ECO:0007669"/>
    <property type="project" value="InterPro"/>
</dbReference>
<dbReference type="GO" id="GO:0055085">
    <property type="term" value="P:transmembrane transport"/>
    <property type="evidence" value="ECO:0007669"/>
    <property type="project" value="InterPro"/>
</dbReference>
<dbReference type="PANTHER" id="PTHR35841:SF1">
    <property type="entry name" value="PHOSPHONATES-BINDING PERIPLASMIC PROTEIN"/>
    <property type="match status" value="1"/>
</dbReference>
<evidence type="ECO:0000256" key="2">
    <source>
        <dbReference type="ARBA" id="ARBA00022729"/>
    </source>
</evidence>
<evidence type="ECO:0000256" key="1">
    <source>
        <dbReference type="ARBA" id="ARBA00007162"/>
    </source>
</evidence>
<dbReference type="NCBIfam" id="TIGR01098">
    <property type="entry name" value="3A0109s03R"/>
    <property type="match status" value="1"/>
</dbReference>
<evidence type="ECO:0000313" key="4">
    <source>
        <dbReference type="Proteomes" id="UP000629098"/>
    </source>
</evidence>
<dbReference type="PROSITE" id="PS51257">
    <property type="entry name" value="PROKAR_LIPOPROTEIN"/>
    <property type="match status" value="1"/>
</dbReference>
<comment type="similarity">
    <text evidence="1">Belongs to the phosphate/phosphite/phosphonate binding protein family.</text>
</comment>
<comment type="caution">
    <text evidence="3">The sequence shown here is derived from an EMBL/GenBank/DDBJ whole genome shotgun (WGS) entry which is preliminary data.</text>
</comment>
<name>A0A8J7CFZ8_9CYAN</name>
<dbReference type="PANTHER" id="PTHR35841">
    <property type="entry name" value="PHOSPHONATES-BINDING PERIPLASMIC PROTEIN"/>
    <property type="match status" value="1"/>
</dbReference>
<dbReference type="InterPro" id="IPR005770">
    <property type="entry name" value="PhnD"/>
</dbReference>
<sequence length="305" mass="34012">MKKCYGLFSKVAVVVALLLCGCVGGFGERHFANTDEVTKGTQSPQLKIGVLPTQTKTEQKRMIKPLDDYLEKVLGRRVDFLIAEDYKQVVDWMIEQKVDMAYVEAVSYIEARERGAEFEPLVAPIDKYTGRPWYRAAIIVKADSSIKNLTDLKGKRIAFVNKSSTSGYLMQIAALKENVIELSDFAQVIFPGTHAKTEATLFEGFVDAVATNIPSYIKRQKIGRLTSVNSRVLWQSAPVPHSPILVSQKLPPETIKDLKRAFLQVPEGIEDIVGTELAGYTLVEDADYEPIRQLPINMKNSEGAK</sequence>
<protein>
    <submittedName>
        <fullName evidence="3">Phosphate/phosphite/phosphonate ABC transporter substrate-binding protein</fullName>
    </submittedName>
</protein>
<dbReference type="AlphaFoldDB" id="A0A8J7CFZ8"/>
<accession>A0A8J7CFZ8</accession>
<gene>
    <name evidence="3" type="primary">phnD</name>
    <name evidence="3" type="ORF">ICL16_27230</name>
</gene>
<dbReference type="Proteomes" id="UP000629098">
    <property type="component" value="Unassembled WGS sequence"/>
</dbReference>
<dbReference type="Pfam" id="PF12974">
    <property type="entry name" value="Phosphonate-bd"/>
    <property type="match status" value="1"/>
</dbReference>
<dbReference type="RefSeq" id="WP_190834366.1">
    <property type="nucleotide sequence ID" value="NZ_CAWPPI010000084.1"/>
</dbReference>
<proteinExistence type="inferred from homology"/>
<dbReference type="Gene3D" id="3.40.190.10">
    <property type="entry name" value="Periplasmic binding protein-like II"/>
    <property type="match status" value="2"/>
</dbReference>
<keyword evidence="2" id="KW-0732">Signal</keyword>
<reference evidence="3" key="1">
    <citation type="submission" date="2020-09" db="EMBL/GenBank/DDBJ databases">
        <title>Iningainema tapete sp. nov. (Scytonemataceae, Cyanobacteria) from greenhouses in central Florida (USA) produces two types of nodularin with biosynthetic potential for microcystin-LR and anabaenopeptins.</title>
        <authorList>
            <person name="Berthold D.E."/>
            <person name="Lefler F.W."/>
            <person name="Huang I.-S."/>
            <person name="Abdulla H."/>
            <person name="Zimba P.V."/>
            <person name="Laughinghouse H.D. IV."/>
        </authorList>
    </citation>
    <scope>NUCLEOTIDE SEQUENCE</scope>
    <source>
        <strain evidence="3">BLCCT55</strain>
    </source>
</reference>
<keyword evidence="4" id="KW-1185">Reference proteome</keyword>
<dbReference type="EMBL" id="JACXAE010000084">
    <property type="protein sequence ID" value="MBD2775650.1"/>
    <property type="molecule type" value="Genomic_DNA"/>
</dbReference>
<organism evidence="3 4">
    <name type="scientific">Iningainema tapete BLCC-T55</name>
    <dbReference type="NCBI Taxonomy" id="2748662"/>
    <lineage>
        <taxon>Bacteria</taxon>
        <taxon>Bacillati</taxon>
        <taxon>Cyanobacteriota</taxon>
        <taxon>Cyanophyceae</taxon>
        <taxon>Nostocales</taxon>
        <taxon>Scytonemataceae</taxon>
        <taxon>Iningainema tapete</taxon>
    </lineage>
</organism>